<keyword evidence="2" id="KW-1185">Reference proteome</keyword>
<dbReference type="RefSeq" id="WP_103921033.1">
    <property type="nucleotide sequence ID" value="NZ_FMSV02000529.1"/>
</dbReference>
<dbReference type="EMBL" id="FMSV02000529">
    <property type="protein sequence ID" value="SEH07372.1"/>
    <property type="molecule type" value="Genomic_DNA"/>
</dbReference>
<dbReference type="OrthoDB" id="5624047at2"/>
<protein>
    <submittedName>
        <fullName evidence="1">Uncharacterized protein</fullName>
    </submittedName>
</protein>
<sequence length="387" mass="43087">MLFLFLFSFFGRQWLDSMLARLDQQKTVHLDQSHADSGVKQQVRPSIRLMLRNENGELTEHLLDAEKYQQFVRDTIPNLTQARKQVQAASWQRLHDDLFRLFTPISQRTERFADWYFAYDTTYRLLWEGLRSASQHALSTEAQSLQDAVAYDVEAYLQQHYEEIVLRPEITHVYLKQVYQDNLQQVHRDYLLALSKLHGSFQQFVARQTTHAQALDVSKVAFTLDWDSQFNKISMADYERGTPDAIRGIGLAAAGGATGKAVGGAAGKAMASVVGKGLFAKAAAPIASKAALLAVQGTAGAAAGSIVPGAGTALGGTIGLGTGIAVDYAISKGIEQVQREEFISDIQEALKVTRWEWENTMQASLRQGINIWFEDTLQLLPLYTLDD</sequence>
<evidence type="ECO:0000313" key="1">
    <source>
        <dbReference type="EMBL" id="SEH07372.1"/>
    </source>
</evidence>
<name>A0A1H6FBA6_9GAMM</name>
<reference evidence="1 2" key="1">
    <citation type="submission" date="2016-10" db="EMBL/GenBank/DDBJ databases">
        <authorList>
            <person name="de Groot N.N."/>
        </authorList>
    </citation>
    <scope>NUCLEOTIDE SEQUENCE [LARGE SCALE GENOMIC DNA]</scope>
    <source>
        <strain evidence="1">MBHS1</strain>
    </source>
</reference>
<gene>
    <name evidence="1" type="ORF">MBHS_03247</name>
</gene>
<evidence type="ECO:0000313" key="2">
    <source>
        <dbReference type="Proteomes" id="UP000236724"/>
    </source>
</evidence>
<accession>A0A1H6FBA6</accession>
<proteinExistence type="predicted"/>
<dbReference type="AlphaFoldDB" id="A0A1H6FBA6"/>
<dbReference type="Proteomes" id="UP000236724">
    <property type="component" value="Unassembled WGS sequence"/>
</dbReference>
<organism evidence="1 2">
    <name type="scientific">Candidatus Venteria ishoeyi</name>
    <dbReference type="NCBI Taxonomy" id="1899563"/>
    <lineage>
        <taxon>Bacteria</taxon>
        <taxon>Pseudomonadati</taxon>
        <taxon>Pseudomonadota</taxon>
        <taxon>Gammaproteobacteria</taxon>
        <taxon>Thiotrichales</taxon>
        <taxon>Thiotrichaceae</taxon>
        <taxon>Venteria</taxon>
    </lineage>
</organism>